<dbReference type="InterPro" id="IPR050481">
    <property type="entry name" value="UDP-glycosyltransf_plant"/>
</dbReference>
<dbReference type="AlphaFoldDB" id="A0AAU9RFS7"/>
<evidence type="ECO:0000256" key="1">
    <source>
        <dbReference type="ARBA" id="ARBA00009995"/>
    </source>
</evidence>
<evidence type="ECO:0000256" key="2">
    <source>
        <dbReference type="SAM" id="MobiDB-lite"/>
    </source>
</evidence>
<protein>
    <submittedName>
        <fullName evidence="3">Uncharacterized protein</fullName>
    </submittedName>
</protein>
<dbReference type="GO" id="GO:0035251">
    <property type="term" value="F:UDP-glucosyltransferase activity"/>
    <property type="evidence" value="ECO:0007669"/>
    <property type="project" value="InterPro"/>
</dbReference>
<organism evidence="3 4">
    <name type="scientific">Thlaspi arvense</name>
    <name type="common">Field penny-cress</name>
    <dbReference type="NCBI Taxonomy" id="13288"/>
    <lineage>
        <taxon>Eukaryota</taxon>
        <taxon>Viridiplantae</taxon>
        <taxon>Streptophyta</taxon>
        <taxon>Embryophyta</taxon>
        <taxon>Tracheophyta</taxon>
        <taxon>Spermatophyta</taxon>
        <taxon>Magnoliopsida</taxon>
        <taxon>eudicotyledons</taxon>
        <taxon>Gunneridae</taxon>
        <taxon>Pentapetalae</taxon>
        <taxon>rosids</taxon>
        <taxon>malvids</taxon>
        <taxon>Brassicales</taxon>
        <taxon>Brassicaceae</taxon>
        <taxon>Thlaspideae</taxon>
        <taxon>Thlaspi</taxon>
    </lineage>
</organism>
<gene>
    <name evidence="3" type="ORF">TAV2_LOCUS4461</name>
</gene>
<proteinExistence type="inferred from homology"/>
<sequence>MHVCSCHGHMLSYLELAKFLAQGSHKVSFVSTHRNIQRLPKPPPQLSLFVDFVKLALPRVEEIPANAEATMGVRSEDIHYLKKAYDGLAAELAQFLRSYCADWILHDFASHWLPPITAELGIPTAFLSIAAAWFPPSSAHHRCCLTVSRSRIPMAGPAGRNARQTRNSAWVNSPFPARQRRRKKRTWVSSASGWVATCRIGGLSGVGQRVTGAAGIGLVRLGKAAGGIGGADQEQGSSVAWLGSSAEDTRP</sequence>
<dbReference type="Gene3D" id="3.40.50.2000">
    <property type="entry name" value="Glycogen Phosphorylase B"/>
    <property type="match status" value="1"/>
</dbReference>
<accession>A0AAU9RFS7</accession>
<comment type="similarity">
    <text evidence="1">Belongs to the UDP-glycosyltransferase family.</text>
</comment>
<dbReference type="Proteomes" id="UP000836841">
    <property type="component" value="Unassembled WGS sequence"/>
</dbReference>
<dbReference type="SUPFAM" id="SSF53756">
    <property type="entry name" value="UDP-Glycosyltransferase/glycogen phosphorylase"/>
    <property type="match status" value="1"/>
</dbReference>
<dbReference type="PANTHER" id="PTHR48049">
    <property type="entry name" value="GLYCOSYLTRANSFERASE"/>
    <property type="match status" value="1"/>
</dbReference>
<dbReference type="PANTHER" id="PTHR48049:SF60">
    <property type="entry name" value="UDP-GLYCOSYLTRANSFERASE 91B1"/>
    <property type="match status" value="1"/>
</dbReference>
<evidence type="ECO:0000313" key="3">
    <source>
        <dbReference type="EMBL" id="CAH2041486.1"/>
    </source>
</evidence>
<reference evidence="3 4" key="1">
    <citation type="submission" date="2022-03" db="EMBL/GenBank/DDBJ databases">
        <authorList>
            <person name="Nunn A."/>
            <person name="Chopra R."/>
            <person name="Nunn A."/>
            <person name="Contreras Garrido A."/>
        </authorList>
    </citation>
    <scope>NUCLEOTIDE SEQUENCE [LARGE SCALE GENOMIC DNA]</scope>
</reference>
<dbReference type="EMBL" id="CAJVSB020000099">
    <property type="protein sequence ID" value="CAH2041486.1"/>
    <property type="molecule type" value="Genomic_DNA"/>
</dbReference>
<name>A0AAU9RFS7_THLAR</name>
<feature type="region of interest" description="Disordered" evidence="2">
    <location>
        <begin position="227"/>
        <end position="251"/>
    </location>
</feature>
<evidence type="ECO:0000313" key="4">
    <source>
        <dbReference type="Proteomes" id="UP000836841"/>
    </source>
</evidence>
<comment type="caution">
    <text evidence="3">The sequence shown here is derived from an EMBL/GenBank/DDBJ whole genome shotgun (WGS) entry which is preliminary data.</text>
</comment>
<keyword evidence="4" id="KW-1185">Reference proteome</keyword>